<sequence length="59" mass="6685">MIKQSDSELAAFIIDIALSDSCVKEILLSRLRSTLLVETASDETREYLELMLQRVSVCH</sequence>
<keyword evidence="2" id="KW-1185">Reference proteome</keyword>
<organism evidence="1 2">
    <name type="scientific">Klebsiella pneumoniae subsp. pneumoniae (strain HS11286)</name>
    <dbReference type="NCBI Taxonomy" id="1125630"/>
    <lineage>
        <taxon>Bacteria</taxon>
        <taxon>Pseudomonadati</taxon>
        <taxon>Pseudomonadota</taxon>
        <taxon>Gammaproteobacteria</taxon>
        <taxon>Enterobacterales</taxon>
        <taxon>Enterobacteriaceae</taxon>
        <taxon>Klebsiella/Raoultella group</taxon>
        <taxon>Klebsiella</taxon>
        <taxon>Klebsiella pneumoniae complex</taxon>
    </lineage>
</organism>
<gene>
    <name evidence="1" type="ordered locus">KPHS_44990</name>
</gene>
<dbReference type="EMBL" id="CP003200">
    <property type="protein sequence ID" value="AEW63197.1"/>
    <property type="molecule type" value="Genomic_DNA"/>
</dbReference>
<dbReference type="HOGENOM" id="CLU_2954459_0_0_6"/>
<protein>
    <submittedName>
        <fullName evidence="1">Uncharacterized protein</fullName>
    </submittedName>
</protein>
<dbReference type="RefSeq" id="WP_004198954.1">
    <property type="nucleotide sequence ID" value="NC_016845.1"/>
</dbReference>
<evidence type="ECO:0000313" key="2">
    <source>
        <dbReference type="Proteomes" id="UP000007841"/>
    </source>
</evidence>
<dbReference type="PATRIC" id="fig|1125630.4.peg.4394"/>
<dbReference type="RefSeq" id="YP_005228799.1">
    <property type="nucleotide sequence ID" value="NC_016845.1"/>
</dbReference>
<accession>A0A0H3GXL7</accession>
<name>A0A0H3GXL7_KLEPH</name>
<dbReference type="Proteomes" id="UP000007841">
    <property type="component" value="Chromosome"/>
</dbReference>
<proteinExistence type="predicted"/>
<dbReference type="GeneID" id="11849552"/>
<dbReference type="KEGG" id="kpm:KPHS_44990"/>
<dbReference type="AlphaFoldDB" id="A0A0H3GXL7"/>
<reference evidence="1 2" key="1">
    <citation type="journal article" date="2012" name="J. Bacteriol.">
        <title>Complete genome sequence of Klebsiella pneumoniae subsp. pneumoniae HS11286, a multidrug-resistant strain isolated from human sputum.</title>
        <authorList>
            <person name="Liu P."/>
            <person name="Li P."/>
            <person name="Jiang X."/>
            <person name="Bi D."/>
            <person name="Xie Y."/>
            <person name="Tai C."/>
            <person name="Deng Z."/>
            <person name="Rajakumar K."/>
            <person name="Ou H.Y."/>
        </authorList>
    </citation>
    <scope>NUCLEOTIDE SEQUENCE [LARGE SCALE GENOMIC DNA]</scope>
    <source>
        <strain evidence="1 2">HS11286</strain>
    </source>
</reference>
<evidence type="ECO:0000313" key="1">
    <source>
        <dbReference type="EMBL" id="AEW63197.1"/>
    </source>
</evidence>